<sequence length="359" mass="41323">MDSVAYNVSGKKSLLRSKSLPASVVAASGEESWISYGEAEGDFALPENAMDREYKTFLNSLTVHGKSYLLETWMGNPQRRIRLKYEEECNEEGTGYSAAIDPRTRSGSNEIADAEKFFESKNRLEPDRTTSKSRFLEKKRETIDGNKHGFVDNVRIGGGSIVLVRDNNEIIMHEEEGEEEQEERVKVKLDILDDYEDSLRKSTALSMRSSTQDSTISVIAAYQSYLETIRNRAPTFFRNKLIDAISSPFNQSEYENLIVQARKRSPQVKLKHLRSDSIPYKTNIPGSSYFDYFPDLAKEVEQADCYKGLALMRGFFFWLQEEEDEDEEIEILLLSTKNHFHDKLHLIQYFSNQSYIQMI</sequence>
<keyword evidence="2" id="KW-1185">Reference proteome</keyword>
<accession>A0AAV7G941</accession>
<organism evidence="1 2">
    <name type="scientific">Dendrobium chrysotoxum</name>
    <name type="common">Orchid</name>
    <dbReference type="NCBI Taxonomy" id="161865"/>
    <lineage>
        <taxon>Eukaryota</taxon>
        <taxon>Viridiplantae</taxon>
        <taxon>Streptophyta</taxon>
        <taxon>Embryophyta</taxon>
        <taxon>Tracheophyta</taxon>
        <taxon>Spermatophyta</taxon>
        <taxon>Magnoliopsida</taxon>
        <taxon>Liliopsida</taxon>
        <taxon>Asparagales</taxon>
        <taxon>Orchidaceae</taxon>
        <taxon>Epidendroideae</taxon>
        <taxon>Malaxideae</taxon>
        <taxon>Dendrobiinae</taxon>
        <taxon>Dendrobium</taxon>
    </lineage>
</organism>
<dbReference type="AlphaFoldDB" id="A0AAV7G941"/>
<dbReference type="PANTHER" id="PTHR34194:SF25">
    <property type="entry name" value="OS05G0423200 PROTEIN"/>
    <property type="match status" value="1"/>
</dbReference>
<dbReference type="EMBL" id="JAGFBR010000017">
    <property type="protein sequence ID" value="KAH0452027.1"/>
    <property type="molecule type" value="Genomic_DNA"/>
</dbReference>
<comment type="caution">
    <text evidence="1">The sequence shown here is derived from an EMBL/GenBank/DDBJ whole genome shotgun (WGS) entry which is preliminary data.</text>
</comment>
<protein>
    <submittedName>
        <fullName evidence="1">Uncharacterized protein</fullName>
    </submittedName>
</protein>
<dbReference type="Proteomes" id="UP000775213">
    <property type="component" value="Unassembled WGS sequence"/>
</dbReference>
<evidence type="ECO:0000313" key="2">
    <source>
        <dbReference type="Proteomes" id="UP000775213"/>
    </source>
</evidence>
<dbReference type="PANTHER" id="PTHR34194">
    <property type="entry name" value="F14J8.16 PROTEIN"/>
    <property type="match status" value="1"/>
</dbReference>
<reference evidence="1 2" key="1">
    <citation type="journal article" date="2021" name="Hortic Res">
        <title>Chromosome-scale assembly of the Dendrobium chrysotoxum genome enhances the understanding of orchid evolution.</title>
        <authorList>
            <person name="Zhang Y."/>
            <person name="Zhang G.Q."/>
            <person name="Zhang D."/>
            <person name="Liu X.D."/>
            <person name="Xu X.Y."/>
            <person name="Sun W.H."/>
            <person name="Yu X."/>
            <person name="Zhu X."/>
            <person name="Wang Z.W."/>
            <person name="Zhao X."/>
            <person name="Zhong W.Y."/>
            <person name="Chen H."/>
            <person name="Yin W.L."/>
            <person name="Huang T."/>
            <person name="Niu S.C."/>
            <person name="Liu Z.J."/>
        </authorList>
    </citation>
    <scope>NUCLEOTIDE SEQUENCE [LARGE SCALE GENOMIC DNA]</scope>
    <source>
        <strain evidence="1">Lindl</strain>
    </source>
</reference>
<gene>
    <name evidence="1" type="ORF">IEQ34_019326</name>
</gene>
<evidence type="ECO:0000313" key="1">
    <source>
        <dbReference type="EMBL" id="KAH0452027.1"/>
    </source>
</evidence>
<proteinExistence type="predicted"/>
<name>A0AAV7G941_DENCH</name>